<dbReference type="RefSeq" id="WP_119833578.1">
    <property type="nucleotide sequence ID" value="NZ_QYUL01000004.1"/>
</dbReference>
<evidence type="ECO:0000313" key="4">
    <source>
        <dbReference type="Proteomes" id="UP000283458"/>
    </source>
</evidence>
<feature type="region of interest" description="Disordered" evidence="1">
    <location>
        <begin position="407"/>
        <end position="435"/>
    </location>
</feature>
<gene>
    <name evidence="3" type="ORF">D3877_25490</name>
</gene>
<dbReference type="PANTHER" id="PTHR33627">
    <property type="entry name" value="TRANSPOSASE"/>
    <property type="match status" value="1"/>
</dbReference>
<dbReference type="EMBL" id="QYUL01000004">
    <property type="protein sequence ID" value="RJF78443.1"/>
    <property type="molecule type" value="Genomic_DNA"/>
</dbReference>
<comment type="caution">
    <text evidence="3">The sequence shown here is derived from an EMBL/GenBank/DDBJ whole genome shotgun (WGS) entry which is preliminary data.</text>
</comment>
<dbReference type="InterPro" id="IPR038721">
    <property type="entry name" value="IS701-like_DDE_dom"/>
</dbReference>
<dbReference type="Proteomes" id="UP000283458">
    <property type="component" value="Unassembled WGS sequence"/>
</dbReference>
<organism evidence="3 4">
    <name type="scientific">Azospirillum cavernae</name>
    <dbReference type="NCBI Taxonomy" id="2320860"/>
    <lineage>
        <taxon>Bacteria</taxon>
        <taxon>Pseudomonadati</taxon>
        <taxon>Pseudomonadota</taxon>
        <taxon>Alphaproteobacteria</taxon>
        <taxon>Rhodospirillales</taxon>
        <taxon>Azospirillaceae</taxon>
        <taxon>Azospirillum</taxon>
    </lineage>
</organism>
<name>A0A418VQA4_9PROT</name>
<evidence type="ECO:0000256" key="1">
    <source>
        <dbReference type="SAM" id="MobiDB-lite"/>
    </source>
</evidence>
<dbReference type="AlphaFoldDB" id="A0A418VQA4"/>
<accession>A0A418VQA4</accession>
<dbReference type="InterPro" id="IPR012337">
    <property type="entry name" value="RNaseH-like_sf"/>
</dbReference>
<dbReference type="NCBIfam" id="NF033540">
    <property type="entry name" value="transpos_IS701"/>
    <property type="match status" value="1"/>
</dbReference>
<reference evidence="3 4" key="1">
    <citation type="submission" date="2018-09" db="EMBL/GenBank/DDBJ databases">
        <authorList>
            <person name="Zhu H."/>
        </authorList>
    </citation>
    <scope>NUCLEOTIDE SEQUENCE [LARGE SCALE GENOMIC DNA]</scope>
    <source>
        <strain evidence="3 4">K2W22B-5</strain>
    </source>
</reference>
<feature type="domain" description="Transposase IS701-like DDE" evidence="2">
    <location>
        <begin position="21"/>
        <end position="294"/>
    </location>
</feature>
<feature type="region of interest" description="Disordered" evidence="1">
    <location>
        <begin position="246"/>
        <end position="267"/>
    </location>
</feature>
<proteinExistence type="predicted"/>
<dbReference type="PANTHER" id="PTHR33627:SF1">
    <property type="entry name" value="TRANSPOSASE"/>
    <property type="match status" value="1"/>
</dbReference>
<dbReference type="Pfam" id="PF13546">
    <property type="entry name" value="DDE_5"/>
    <property type="match status" value="1"/>
</dbReference>
<evidence type="ECO:0000313" key="3">
    <source>
        <dbReference type="EMBL" id="RJF78443.1"/>
    </source>
</evidence>
<sequence>MAPLGTAGGIESRFSAYVERLATTLGHADRGVPFRAYCTGLLLPGERKSVEPMAARVEPGRVGAAHQSLHHFVAKAAWDDAAVLAGVRDLVLPALLERGPIRAWIIDDTGMPKKGRHSVGVARQYCGQIGKQDNCQVAVSLSLATDHASLPVAFRLYLPEAWAGDAERRARAGVPDGVCFQTKPAIALDQIRTAMTAGLPPGVVLMDAGYGNDTALRDGVTALELTYVAGVESSLTVWPPGVEPLPPKPWSGRGRPPKRLRRAPGHEPVSVKALAEGLAPEMWRPVTWREGTNAPLASRFAAVRVHPAHRDEERAERRPEEWLLIEWPEDEEKPTKYWLSTLSQTTTLDALVETAKLRWRIERDYLELKQELGLGHYEGRGWRGFHHHATLCITAYGFLIRERAAIPPSGPSPSGRIETPDLPEGFRPRGSAIAP</sequence>
<keyword evidence="4" id="KW-1185">Reference proteome</keyword>
<dbReference type="SUPFAM" id="SSF53098">
    <property type="entry name" value="Ribonuclease H-like"/>
    <property type="match status" value="1"/>
</dbReference>
<evidence type="ECO:0000259" key="2">
    <source>
        <dbReference type="Pfam" id="PF13546"/>
    </source>
</evidence>
<protein>
    <submittedName>
        <fullName evidence="3">IS701 family transposase</fullName>
    </submittedName>
</protein>
<dbReference type="InterPro" id="IPR039365">
    <property type="entry name" value="IS701-like"/>
</dbReference>
<dbReference type="OrthoDB" id="583339at2"/>